<dbReference type="EMBL" id="LNQL01000001">
    <property type="protein sequence ID" value="KSU50377.1"/>
    <property type="molecule type" value="Genomic_DNA"/>
</dbReference>
<evidence type="ECO:0000313" key="9">
    <source>
        <dbReference type="Proteomes" id="UP000053797"/>
    </source>
</evidence>
<dbReference type="Pfam" id="PF07992">
    <property type="entry name" value="Pyr_redox_2"/>
    <property type="match status" value="1"/>
</dbReference>
<keyword evidence="4" id="KW-0547">Nucleotide-binding</keyword>
<dbReference type="SUPFAM" id="SSF55424">
    <property type="entry name" value="FAD/NAD-linked reductases, dimerisation (C-terminal) domain"/>
    <property type="match status" value="1"/>
</dbReference>
<name>A0A0V8GJD9_9BACL</name>
<dbReference type="OrthoDB" id="9800167at2"/>
<comment type="similarity">
    <text evidence="1">Belongs to the class-I pyridine nucleotide-disulfide oxidoreductase family.</text>
</comment>
<proteinExistence type="inferred from homology"/>
<organism evidence="8 9">
    <name type="scientific">Exiguobacterium indicum</name>
    <dbReference type="NCBI Taxonomy" id="296995"/>
    <lineage>
        <taxon>Bacteria</taxon>
        <taxon>Bacillati</taxon>
        <taxon>Bacillota</taxon>
        <taxon>Bacilli</taxon>
        <taxon>Bacillales</taxon>
        <taxon>Bacillales Family XII. Incertae Sedis</taxon>
        <taxon>Exiguobacterium</taxon>
    </lineage>
</organism>
<feature type="binding site" evidence="4">
    <location>
        <position position="293"/>
    </location>
    <ligand>
        <name>FAD</name>
        <dbReference type="ChEBI" id="CHEBI:57692"/>
    </ligand>
</feature>
<evidence type="ECO:0000313" key="8">
    <source>
        <dbReference type="EMBL" id="KSU50377.1"/>
    </source>
</evidence>
<feature type="domain" description="Pyridine nucleotide-disulphide oxidoreductase dimerisation" evidence="6">
    <location>
        <begin position="330"/>
        <end position="431"/>
    </location>
</feature>
<dbReference type="PIRSF" id="PIRSF000350">
    <property type="entry name" value="Mercury_reductase_MerA"/>
    <property type="match status" value="1"/>
</dbReference>
<dbReference type="PANTHER" id="PTHR43014">
    <property type="entry name" value="MERCURIC REDUCTASE"/>
    <property type="match status" value="1"/>
</dbReference>
<dbReference type="AlphaFoldDB" id="A0A0V8GJD9"/>
<dbReference type="Gene3D" id="3.30.390.30">
    <property type="match status" value="1"/>
</dbReference>
<dbReference type="PRINTS" id="PR00368">
    <property type="entry name" value="FADPNR"/>
</dbReference>
<feature type="binding site" evidence="4">
    <location>
        <begin position="171"/>
        <end position="178"/>
    </location>
    <ligand>
        <name>NAD(+)</name>
        <dbReference type="ChEBI" id="CHEBI:57540"/>
    </ligand>
</feature>
<dbReference type="SUPFAM" id="SSF51905">
    <property type="entry name" value="FAD/NAD(P)-binding domain"/>
    <property type="match status" value="1"/>
</dbReference>
<evidence type="ECO:0000256" key="1">
    <source>
        <dbReference type="ARBA" id="ARBA00007532"/>
    </source>
</evidence>
<feature type="domain" description="FAD/NAD(P)-binding" evidence="7">
    <location>
        <begin position="4"/>
        <end position="310"/>
    </location>
</feature>
<dbReference type="GO" id="GO:0016491">
    <property type="term" value="F:oxidoreductase activity"/>
    <property type="evidence" value="ECO:0007669"/>
    <property type="project" value="InterPro"/>
</dbReference>
<reference evidence="8 9" key="1">
    <citation type="journal article" date="2015" name="Int. J. Syst. Evol. Microbiol.">
        <title>Exiguobacterium enclense sp. nov., isolated from sediment.</title>
        <authorList>
            <person name="Dastager S.G."/>
            <person name="Mawlankar R."/>
            <person name="Sonalkar V.V."/>
            <person name="Thorat M.N."/>
            <person name="Mual P."/>
            <person name="Verma A."/>
            <person name="Krishnamurthi S."/>
            <person name="Tang S.K."/>
            <person name="Li W.J."/>
        </authorList>
    </citation>
    <scope>NUCLEOTIDE SEQUENCE [LARGE SCALE GENOMIC DNA]</scope>
    <source>
        <strain evidence="8 9">NIO-1109</strain>
    </source>
</reference>
<dbReference type="InterPro" id="IPR023753">
    <property type="entry name" value="FAD/NAD-binding_dom"/>
</dbReference>
<keyword evidence="2" id="KW-0285">Flavoprotein</keyword>
<dbReference type="Gene3D" id="3.50.50.60">
    <property type="entry name" value="FAD/NAD(P)-binding domain"/>
    <property type="match status" value="2"/>
</dbReference>
<dbReference type="InterPro" id="IPR001100">
    <property type="entry name" value="Pyr_nuc-diS_OxRdtase"/>
</dbReference>
<keyword evidence="4" id="KW-0520">NAD</keyword>
<dbReference type="InterPro" id="IPR016156">
    <property type="entry name" value="FAD/NAD-linked_Rdtase_dimer_sf"/>
</dbReference>
<evidence type="ECO:0008006" key="10">
    <source>
        <dbReference type="Google" id="ProtNLM"/>
    </source>
</evidence>
<evidence type="ECO:0000256" key="3">
    <source>
        <dbReference type="ARBA" id="ARBA00022827"/>
    </source>
</evidence>
<dbReference type="Proteomes" id="UP000053797">
    <property type="component" value="Unassembled WGS sequence"/>
</dbReference>
<feature type="binding site" evidence="4">
    <location>
        <position position="253"/>
    </location>
    <ligand>
        <name>NAD(+)</name>
        <dbReference type="ChEBI" id="CHEBI:57540"/>
    </ligand>
</feature>
<evidence type="ECO:0000256" key="5">
    <source>
        <dbReference type="PIRSR" id="PIRSR000350-4"/>
    </source>
</evidence>
<evidence type="ECO:0000256" key="4">
    <source>
        <dbReference type="PIRSR" id="PIRSR000350-3"/>
    </source>
</evidence>
<gene>
    <name evidence="8" type="ORF">AS033_03070</name>
</gene>
<evidence type="ECO:0000256" key="2">
    <source>
        <dbReference type="ARBA" id="ARBA00022630"/>
    </source>
</evidence>
<sequence length="440" mass="48053">MRTYDCIVIGTGSAGNQAAYKFIEKGLRVAIVENFTPGGTCAQRGCDAKKILLTGSETKDAVERLLGYGVKGLISIDWRQLMERKNEYTRAIPEQTRKRYAETDIDYFHGEPHFVSSHRLRIGEEEIEGKQFLIATGLRPRELSVPGSERFITSNEFLELKELPRRLVCIGGGYISFEFAHLARIAGADVTIVLRSNALKQFESELVDVLLEATRALGISIIKEAEVVAYEEESLYLSNGDVLKTDIVLNATGRVASIDQLGLEAIGVAHNEKGIHVNAYLQSSVEHIYAAGDVAVSGNPALTPFAGTEGRLAADNMLEGNNRKLELLPVPSVVFTAPNLALVGETEAALKKAGIPYRGRLIDTSAWQTNARIKDSFARAKVLVGEDDQVLGAHFIGVNAAELANYFSFAMQHRIPSTSMKQTGFAYPTPASDIASLFED</sequence>
<comment type="caution">
    <text evidence="8">The sequence shown here is derived from an EMBL/GenBank/DDBJ whole genome shotgun (WGS) entry which is preliminary data.</text>
</comment>
<protein>
    <recommendedName>
        <fullName evidence="10">Pyridine nucleotide-disulfide oxidoreductase</fullName>
    </recommendedName>
</protein>
<comment type="cofactor">
    <cofactor evidence="4">
        <name>FAD</name>
        <dbReference type="ChEBI" id="CHEBI:57692"/>
    </cofactor>
    <text evidence="4">Binds 1 FAD per subunit.</text>
</comment>
<dbReference type="PANTHER" id="PTHR43014:SF5">
    <property type="entry name" value="GLUTATHIONE REDUCTASE (NADPH)"/>
    <property type="match status" value="1"/>
</dbReference>
<evidence type="ECO:0000259" key="6">
    <source>
        <dbReference type="Pfam" id="PF02852"/>
    </source>
</evidence>
<accession>A0A0V8GJD9</accession>
<dbReference type="PRINTS" id="PR00411">
    <property type="entry name" value="PNDRDTASEI"/>
</dbReference>
<feature type="binding site" evidence="4">
    <location>
        <position position="50"/>
    </location>
    <ligand>
        <name>FAD</name>
        <dbReference type="ChEBI" id="CHEBI:57692"/>
    </ligand>
</feature>
<dbReference type="InterPro" id="IPR004099">
    <property type="entry name" value="Pyr_nucl-diS_OxRdtase_dimer"/>
</dbReference>
<dbReference type="GO" id="GO:0000166">
    <property type="term" value="F:nucleotide binding"/>
    <property type="evidence" value="ECO:0007669"/>
    <property type="project" value="UniProtKB-KW"/>
</dbReference>
<dbReference type="RefSeq" id="WP_058264733.1">
    <property type="nucleotide sequence ID" value="NZ_FMYN01000001.1"/>
</dbReference>
<evidence type="ECO:0000259" key="7">
    <source>
        <dbReference type="Pfam" id="PF07992"/>
    </source>
</evidence>
<keyword evidence="3 4" id="KW-0274">FAD</keyword>
<feature type="disulfide bond" description="Redox-active" evidence="5">
    <location>
        <begin position="41"/>
        <end position="46"/>
    </location>
</feature>
<dbReference type="Pfam" id="PF02852">
    <property type="entry name" value="Pyr_redox_dim"/>
    <property type="match status" value="1"/>
</dbReference>
<dbReference type="InterPro" id="IPR036188">
    <property type="entry name" value="FAD/NAD-bd_sf"/>
</dbReference>